<sequence>MRQSSIEWLISEFEKQIEFRPNSELDIWFKGLFSKAKQMHELEIMNAYLDGDSNGCGCYDYSTEEDAKEYYNVKNFIKDGAEQN</sequence>
<evidence type="ECO:0000313" key="1">
    <source>
        <dbReference type="EMBL" id="CAB4149040.1"/>
    </source>
</evidence>
<proteinExistence type="predicted"/>
<dbReference type="EMBL" id="LR796501">
    <property type="protein sequence ID" value="CAB4149040.1"/>
    <property type="molecule type" value="Genomic_DNA"/>
</dbReference>
<gene>
    <name evidence="1" type="ORF">UFOVP533_41</name>
</gene>
<accession>A0A6J5MVT3</accession>
<reference evidence="1" key="1">
    <citation type="submission" date="2020-04" db="EMBL/GenBank/DDBJ databases">
        <authorList>
            <person name="Chiriac C."/>
            <person name="Salcher M."/>
            <person name="Ghai R."/>
            <person name="Kavagutti S V."/>
        </authorList>
    </citation>
    <scope>NUCLEOTIDE SEQUENCE</scope>
</reference>
<protein>
    <submittedName>
        <fullName evidence="1">Uncharacterized protein</fullName>
    </submittedName>
</protein>
<name>A0A6J5MVT3_9CAUD</name>
<organism evidence="1">
    <name type="scientific">uncultured Caudovirales phage</name>
    <dbReference type="NCBI Taxonomy" id="2100421"/>
    <lineage>
        <taxon>Viruses</taxon>
        <taxon>Duplodnaviria</taxon>
        <taxon>Heunggongvirae</taxon>
        <taxon>Uroviricota</taxon>
        <taxon>Caudoviricetes</taxon>
        <taxon>Peduoviridae</taxon>
        <taxon>Maltschvirus</taxon>
        <taxon>Maltschvirus maltsch</taxon>
    </lineage>
</organism>